<proteinExistence type="predicted"/>
<reference evidence="1 2" key="1">
    <citation type="journal article" date="2016" name="Nat. Commun.">
        <title>Thousands of microbial genomes shed light on interconnected biogeochemical processes in an aquifer system.</title>
        <authorList>
            <person name="Anantharaman K."/>
            <person name="Brown C.T."/>
            <person name="Hug L.A."/>
            <person name="Sharon I."/>
            <person name="Castelle C.J."/>
            <person name="Probst A.J."/>
            <person name="Thomas B.C."/>
            <person name="Singh A."/>
            <person name="Wilkins M.J."/>
            <person name="Karaoz U."/>
            <person name="Brodie E.L."/>
            <person name="Williams K.H."/>
            <person name="Hubbard S.S."/>
            <person name="Banfield J.F."/>
        </authorList>
    </citation>
    <scope>NUCLEOTIDE SEQUENCE [LARGE SCALE GENOMIC DNA]</scope>
</reference>
<dbReference type="EMBL" id="MFMM01000001">
    <property type="protein sequence ID" value="OGG84487.1"/>
    <property type="molecule type" value="Genomic_DNA"/>
</dbReference>
<organism evidence="1 2">
    <name type="scientific">Candidatus Kaiserbacteria bacterium RIFCSPLOWO2_12_FULL_45_26</name>
    <dbReference type="NCBI Taxonomy" id="1798525"/>
    <lineage>
        <taxon>Bacteria</taxon>
        <taxon>Candidatus Kaiseribacteriota</taxon>
    </lineage>
</organism>
<evidence type="ECO:0008006" key="3">
    <source>
        <dbReference type="Google" id="ProtNLM"/>
    </source>
</evidence>
<accession>A0A1F6FF47</accession>
<dbReference type="Proteomes" id="UP000177325">
    <property type="component" value="Unassembled WGS sequence"/>
</dbReference>
<dbReference type="AlphaFoldDB" id="A0A1F6FF47"/>
<sequence>MATTKRRLNITLSPEIDELIKEIAKRDEVPQATKVAELLRSSLLLEEDRALSLLGEERLRDKGKKISHTDIWG</sequence>
<protein>
    <recommendedName>
        <fullName evidence="3">Ribbon-helix-helix protein CopG domain-containing protein</fullName>
    </recommendedName>
</protein>
<name>A0A1F6FF47_9BACT</name>
<evidence type="ECO:0000313" key="1">
    <source>
        <dbReference type="EMBL" id="OGG84487.1"/>
    </source>
</evidence>
<comment type="caution">
    <text evidence="1">The sequence shown here is derived from an EMBL/GenBank/DDBJ whole genome shotgun (WGS) entry which is preliminary data.</text>
</comment>
<dbReference type="STRING" id="1798525.A3G90_00115"/>
<evidence type="ECO:0000313" key="2">
    <source>
        <dbReference type="Proteomes" id="UP000177325"/>
    </source>
</evidence>
<gene>
    <name evidence="1" type="ORF">A3G90_00115</name>
</gene>